<dbReference type="GO" id="GO:0005886">
    <property type="term" value="C:plasma membrane"/>
    <property type="evidence" value="ECO:0007669"/>
    <property type="project" value="TreeGrafter"/>
</dbReference>
<name>G0R5V0_ICHMU</name>
<evidence type="ECO:0000313" key="3">
    <source>
        <dbReference type="Proteomes" id="UP000008983"/>
    </source>
</evidence>
<proteinExistence type="predicted"/>
<dbReference type="OMA" id="RCLHDID"/>
<dbReference type="InParanoid" id="G0R5V0"/>
<dbReference type="eggNOG" id="KOG1327">
    <property type="taxonomic scope" value="Eukaryota"/>
</dbReference>
<dbReference type="Gene3D" id="3.40.50.410">
    <property type="entry name" value="von Willebrand factor, type A domain"/>
    <property type="match status" value="1"/>
</dbReference>
<dbReference type="PANTHER" id="PTHR10857">
    <property type="entry name" value="COPINE"/>
    <property type="match status" value="1"/>
</dbReference>
<dbReference type="GeneID" id="14903228"/>
<accession>G0R5V0</accession>
<dbReference type="EMBL" id="GL984386">
    <property type="protein sequence ID" value="EGR27171.1"/>
    <property type="molecule type" value="Genomic_DNA"/>
</dbReference>
<dbReference type="InterPro" id="IPR036465">
    <property type="entry name" value="vWFA_dom_sf"/>
</dbReference>
<dbReference type="RefSeq" id="XP_004024055.1">
    <property type="nucleotide sequence ID" value="XM_004024006.1"/>
</dbReference>
<sequence length="247" mass="27899">MPILVECWDFQEDGKNEYIGSIYSVGDILLNYDSDKKVPLYGFGAKPQMNYNPNNQTLHCFPINGNIQNAEVYGINGMMESYKQFLNHVELSGPTLFNPLIQEAMNLITKNCKENNYKNYYILLLLTDGQIQDMNLTVASIVKASKLPLSIIIVGLGDEDFTNMKILDGDQGLVDINGNVAERDLVQFVRFNKYKTNPAALASKVLEELPDQVVDLFTLVDVHPNEVQLVQMNEIQNEKAPPPPLYY</sequence>
<evidence type="ECO:0000259" key="1">
    <source>
        <dbReference type="Pfam" id="PF07002"/>
    </source>
</evidence>
<gene>
    <name evidence="2" type="ORF">IMG5_201120</name>
</gene>
<evidence type="ECO:0000313" key="2">
    <source>
        <dbReference type="EMBL" id="EGR27171.1"/>
    </source>
</evidence>
<organism evidence="2 3">
    <name type="scientific">Ichthyophthirius multifiliis</name>
    <name type="common">White spot disease agent</name>
    <name type="synonym">Ich</name>
    <dbReference type="NCBI Taxonomy" id="5932"/>
    <lineage>
        <taxon>Eukaryota</taxon>
        <taxon>Sar</taxon>
        <taxon>Alveolata</taxon>
        <taxon>Ciliophora</taxon>
        <taxon>Intramacronucleata</taxon>
        <taxon>Oligohymenophorea</taxon>
        <taxon>Hymenostomatida</taxon>
        <taxon>Ophryoglenina</taxon>
        <taxon>Ichthyophthirius</taxon>
    </lineage>
</organism>
<dbReference type="AlphaFoldDB" id="G0R5V0"/>
<dbReference type="Proteomes" id="UP000008983">
    <property type="component" value="Unassembled WGS sequence"/>
</dbReference>
<dbReference type="GO" id="GO:0005544">
    <property type="term" value="F:calcium-dependent phospholipid binding"/>
    <property type="evidence" value="ECO:0007669"/>
    <property type="project" value="InterPro"/>
</dbReference>
<dbReference type="InterPro" id="IPR045052">
    <property type="entry name" value="Copine"/>
</dbReference>
<feature type="domain" description="Copine C-terminal" evidence="1">
    <location>
        <begin position="13"/>
        <end position="222"/>
    </location>
</feature>
<dbReference type="STRING" id="857967.G0R5V0"/>
<dbReference type="OrthoDB" id="5855668at2759"/>
<dbReference type="Pfam" id="PF07002">
    <property type="entry name" value="Copine"/>
    <property type="match status" value="1"/>
</dbReference>
<dbReference type="SUPFAM" id="SSF53300">
    <property type="entry name" value="vWA-like"/>
    <property type="match status" value="1"/>
</dbReference>
<keyword evidence="3" id="KW-1185">Reference proteome</keyword>
<dbReference type="InterPro" id="IPR010734">
    <property type="entry name" value="Copine_C"/>
</dbReference>
<dbReference type="GO" id="GO:0071277">
    <property type="term" value="P:cellular response to calcium ion"/>
    <property type="evidence" value="ECO:0007669"/>
    <property type="project" value="TreeGrafter"/>
</dbReference>
<reference evidence="2 3" key="1">
    <citation type="submission" date="2011-07" db="EMBL/GenBank/DDBJ databases">
        <authorList>
            <person name="Coyne R."/>
            <person name="Brami D."/>
            <person name="Johnson J."/>
            <person name="Hostetler J."/>
            <person name="Hannick L."/>
            <person name="Clark T."/>
            <person name="Cassidy-Hanley D."/>
            <person name="Inman J."/>
        </authorList>
    </citation>
    <scope>NUCLEOTIDE SEQUENCE [LARGE SCALE GENOMIC DNA]</scope>
    <source>
        <strain evidence="2 3">G5</strain>
    </source>
</reference>
<dbReference type="PANTHER" id="PTHR10857:SF106">
    <property type="entry name" value="C2 DOMAIN-CONTAINING PROTEIN"/>
    <property type="match status" value="1"/>
</dbReference>
<protein>
    <recommendedName>
        <fullName evidence="1">Copine C-terminal domain-containing protein</fullName>
    </recommendedName>
</protein>